<gene>
    <name evidence="2" type="ORF">BDBG_01826</name>
</gene>
<dbReference type="VEuPathDB" id="FungiDB:BDBG_01826"/>
<feature type="region of interest" description="Disordered" evidence="1">
    <location>
        <begin position="145"/>
        <end position="212"/>
    </location>
</feature>
<name>A0A179UDT3_BLAGS</name>
<feature type="compositionally biased region" description="Gly residues" evidence="1">
    <location>
        <begin position="172"/>
        <end position="182"/>
    </location>
</feature>
<feature type="region of interest" description="Disordered" evidence="1">
    <location>
        <begin position="1"/>
        <end position="24"/>
    </location>
</feature>
<proteinExistence type="predicted"/>
<sequence>MAFQSTPHPLPPTTIHPSHTKTHRISPSAAHDFLSAYLDRAATDPSLQPDSTLSGHGPVSANTGSAPNLIIHNLKRVQAGLAGEVLGRDLTFARLEGQGGGAVFALQSREIGGDGEDWSGEGIGRGRGKKMVDDGWQDLESYEREQEVVDAGDGDGEAEEGDQAQMPVPMDVGGGSGAGQGIGAIDKEERKRRKKERRKEEKRAKFKTTTTG</sequence>
<evidence type="ECO:0000313" key="3">
    <source>
        <dbReference type="Proteomes" id="UP000002038"/>
    </source>
</evidence>
<dbReference type="Proteomes" id="UP000002038">
    <property type="component" value="Unassembled WGS sequence"/>
</dbReference>
<dbReference type="KEGG" id="bgh:BDBG_01826"/>
<feature type="compositionally biased region" description="Acidic residues" evidence="1">
    <location>
        <begin position="148"/>
        <end position="162"/>
    </location>
</feature>
<dbReference type="EMBL" id="GG657450">
    <property type="protein sequence ID" value="OAT05429.1"/>
    <property type="molecule type" value="Genomic_DNA"/>
</dbReference>
<dbReference type="OrthoDB" id="5426872at2759"/>
<reference evidence="3" key="1">
    <citation type="journal article" date="2015" name="PLoS Genet.">
        <title>The dynamic genome and transcriptome of the human fungal pathogen Blastomyces and close relative Emmonsia.</title>
        <authorList>
            <person name="Munoz J.F."/>
            <person name="Gauthier G.M."/>
            <person name="Desjardins C.A."/>
            <person name="Gallo J.E."/>
            <person name="Holder J."/>
            <person name="Sullivan T.D."/>
            <person name="Marty A.J."/>
            <person name="Carmen J.C."/>
            <person name="Chen Z."/>
            <person name="Ding L."/>
            <person name="Gujja S."/>
            <person name="Magrini V."/>
            <person name="Misas E."/>
            <person name="Mitreva M."/>
            <person name="Priest M."/>
            <person name="Saif S."/>
            <person name="Whiston E.A."/>
            <person name="Young S."/>
            <person name="Zeng Q."/>
            <person name="Goldman W.E."/>
            <person name="Mardis E.R."/>
            <person name="Taylor J.W."/>
            <person name="McEwen J.G."/>
            <person name="Clay O.K."/>
            <person name="Klein B.S."/>
            <person name="Cuomo C.A."/>
        </authorList>
    </citation>
    <scope>NUCLEOTIDE SEQUENCE [LARGE SCALE GENOMIC DNA]</scope>
    <source>
        <strain evidence="3">SLH14081</strain>
    </source>
</reference>
<accession>A0A179UDT3</accession>
<organism evidence="2 3">
    <name type="scientific">Blastomyces gilchristii (strain SLH14081)</name>
    <name type="common">Blastomyces dermatitidis</name>
    <dbReference type="NCBI Taxonomy" id="559298"/>
    <lineage>
        <taxon>Eukaryota</taxon>
        <taxon>Fungi</taxon>
        <taxon>Dikarya</taxon>
        <taxon>Ascomycota</taxon>
        <taxon>Pezizomycotina</taxon>
        <taxon>Eurotiomycetes</taxon>
        <taxon>Eurotiomycetidae</taxon>
        <taxon>Onygenales</taxon>
        <taxon>Ajellomycetaceae</taxon>
        <taxon>Blastomyces</taxon>
    </lineage>
</organism>
<dbReference type="RefSeq" id="XP_002627155.1">
    <property type="nucleotide sequence ID" value="XM_002627109.2"/>
</dbReference>
<evidence type="ECO:0000313" key="2">
    <source>
        <dbReference type="EMBL" id="OAT05429.1"/>
    </source>
</evidence>
<evidence type="ECO:0000256" key="1">
    <source>
        <dbReference type="SAM" id="MobiDB-lite"/>
    </source>
</evidence>
<dbReference type="AlphaFoldDB" id="A0A179UDT3"/>
<protein>
    <submittedName>
        <fullName evidence="2">Uncharacterized protein</fullName>
    </submittedName>
</protein>
<dbReference type="GeneID" id="8506965"/>
<keyword evidence="3" id="KW-1185">Reference proteome</keyword>